<proteinExistence type="predicted"/>
<protein>
    <recommendedName>
        <fullName evidence="3">Transcriptional activator HlyU</fullName>
    </recommendedName>
</protein>
<comment type="caution">
    <text evidence="1">The sequence shown here is derived from an EMBL/GenBank/DDBJ whole genome shotgun (WGS) entry which is preliminary data.</text>
</comment>
<sequence>MSFLSGLKNLFSGSESPSQTVEESIDYNGFVITPAPISEGGQFRVAATISKGEGEDQKTHQFIRSDLVPGRDQCIELTVRKAKITVDQLGDRLFG</sequence>
<dbReference type="Proteomes" id="UP000294656">
    <property type="component" value="Unassembled WGS sequence"/>
</dbReference>
<keyword evidence="2" id="KW-1185">Reference proteome</keyword>
<evidence type="ECO:0000313" key="2">
    <source>
        <dbReference type="Proteomes" id="UP000294656"/>
    </source>
</evidence>
<accession>A0A4R6MAL1</accession>
<organism evidence="1 2">
    <name type="scientific">Marinomonas balearica</name>
    <dbReference type="NCBI Taxonomy" id="491947"/>
    <lineage>
        <taxon>Bacteria</taxon>
        <taxon>Pseudomonadati</taxon>
        <taxon>Pseudomonadota</taxon>
        <taxon>Gammaproteobacteria</taxon>
        <taxon>Oceanospirillales</taxon>
        <taxon>Oceanospirillaceae</taxon>
        <taxon>Marinomonas</taxon>
    </lineage>
</organism>
<evidence type="ECO:0000313" key="1">
    <source>
        <dbReference type="EMBL" id="TDO98115.1"/>
    </source>
</evidence>
<dbReference type="AlphaFoldDB" id="A0A4R6MAL1"/>
<dbReference type="RefSeq" id="WP_133503549.1">
    <property type="nucleotide sequence ID" value="NZ_SNXC01000011.1"/>
</dbReference>
<gene>
    <name evidence="1" type="ORF">DFP79_1748</name>
</gene>
<dbReference type="EMBL" id="SNXC01000011">
    <property type="protein sequence ID" value="TDO98115.1"/>
    <property type="molecule type" value="Genomic_DNA"/>
</dbReference>
<name>A0A4R6MAL1_9GAMM</name>
<reference evidence="1 2" key="1">
    <citation type="submission" date="2019-03" db="EMBL/GenBank/DDBJ databases">
        <title>Genomic Encyclopedia of Type Strains, Phase III (KMG-III): the genomes of soil and plant-associated and newly described type strains.</title>
        <authorList>
            <person name="Whitman W."/>
        </authorList>
    </citation>
    <scope>NUCLEOTIDE SEQUENCE [LARGE SCALE GENOMIC DNA]</scope>
    <source>
        <strain evidence="1 2">CECT 7378</strain>
    </source>
</reference>
<dbReference type="InterPro" id="IPR018772">
    <property type="entry name" value="Transcription_activator_HlyU"/>
</dbReference>
<evidence type="ECO:0008006" key="3">
    <source>
        <dbReference type="Google" id="ProtNLM"/>
    </source>
</evidence>
<dbReference type="OrthoDB" id="9800971at2"/>
<dbReference type="Pfam" id="PF10115">
    <property type="entry name" value="HlyU"/>
    <property type="match status" value="1"/>
</dbReference>